<dbReference type="AlphaFoldDB" id="A0AAV0WB67"/>
<gene>
    <name evidence="15" type="ORF">MEUPH1_LOCUS9223</name>
</gene>
<keyword evidence="6" id="KW-0479">Metal-binding</keyword>
<dbReference type="SMART" id="SM00220">
    <property type="entry name" value="S_TKc"/>
    <property type="match status" value="1"/>
</dbReference>
<keyword evidence="2" id="KW-0217">Developmental protein</keyword>
<evidence type="ECO:0000256" key="2">
    <source>
        <dbReference type="ARBA" id="ARBA00022473"/>
    </source>
</evidence>
<reference evidence="15 16" key="1">
    <citation type="submission" date="2023-01" db="EMBL/GenBank/DDBJ databases">
        <authorList>
            <person name="Whitehead M."/>
        </authorList>
    </citation>
    <scope>NUCLEOTIDE SEQUENCE [LARGE SCALE GENOMIC DNA]</scope>
</reference>
<comment type="caution">
    <text evidence="15">The sequence shown here is derived from an EMBL/GenBank/DDBJ whole genome shotgun (WGS) entry which is preliminary data.</text>
</comment>
<dbReference type="PANTHER" id="PTHR24346">
    <property type="entry name" value="MAP/MICROTUBULE AFFINITY-REGULATING KINASE"/>
    <property type="match status" value="1"/>
</dbReference>
<keyword evidence="3" id="KW-0723">Serine/threonine-protein kinase</keyword>
<evidence type="ECO:0000313" key="16">
    <source>
        <dbReference type="Proteomes" id="UP001160148"/>
    </source>
</evidence>
<proteinExistence type="predicted"/>
<evidence type="ECO:0000256" key="13">
    <source>
        <dbReference type="ARBA" id="ARBA00022871"/>
    </source>
</evidence>
<dbReference type="GO" id="GO:0000226">
    <property type="term" value="P:microtubule cytoskeleton organization"/>
    <property type="evidence" value="ECO:0007669"/>
    <property type="project" value="TreeGrafter"/>
</dbReference>
<dbReference type="SUPFAM" id="SSF56112">
    <property type="entry name" value="Protein kinase-like (PK-like)"/>
    <property type="match status" value="1"/>
</dbReference>
<evidence type="ECO:0000256" key="11">
    <source>
        <dbReference type="ARBA" id="ARBA00022842"/>
    </source>
</evidence>
<dbReference type="Pfam" id="PF00069">
    <property type="entry name" value="Pkinase"/>
    <property type="match status" value="1"/>
</dbReference>
<dbReference type="GO" id="GO:0030154">
    <property type="term" value="P:cell differentiation"/>
    <property type="evidence" value="ECO:0007669"/>
    <property type="project" value="UniProtKB-KW"/>
</dbReference>
<protein>
    <recommendedName>
        <fullName evidence="14">Protein kinase domain-containing protein</fullName>
    </recommendedName>
</protein>
<evidence type="ECO:0000256" key="9">
    <source>
        <dbReference type="ARBA" id="ARBA00022782"/>
    </source>
</evidence>
<dbReference type="PROSITE" id="PS00108">
    <property type="entry name" value="PROTEIN_KINASE_ST"/>
    <property type="match status" value="1"/>
</dbReference>
<dbReference type="InterPro" id="IPR008271">
    <property type="entry name" value="Ser/Thr_kinase_AS"/>
</dbReference>
<dbReference type="EMBL" id="CARXXK010000002">
    <property type="protein sequence ID" value="CAI6353056.1"/>
    <property type="molecule type" value="Genomic_DNA"/>
</dbReference>
<feature type="domain" description="Protein kinase" evidence="14">
    <location>
        <begin position="15"/>
        <end position="275"/>
    </location>
</feature>
<dbReference type="GO" id="GO:0007283">
    <property type="term" value="P:spermatogenesis"/>
    <property type="evidence" value="ECO:0007669"/>
    <property type="project" value="UniProtKB-KW"/>
</dbReference>
<organism evidence="15 16">
    <name type="scientific">Macrosiphum euphorbiae</name>
    <name type="common">potato aphid</name>
    <dbReference type="NCBI Taxonomy" id="13131"/>
    <lineage>
        <taxon>Eukaryota</taxon>
        <taxon>Metazoa</taxon>
        <taxon>Ecdysozoa</taxon>
        <taxon>Arthropoda</taxon>
        <taxon>Hexapoda</taxon>
        <taxon>Insecta</taxon>
        <taxon>Pterygota</taxon>
        <taxon>Neoptera</taxon>
        <taxon>Paraneoptera</taxon>
        <taxon>Hemiptera</taxon>
        <taxon>Sternorrhyncha</taxon>
        <taxon>Aphidomorpha</taxon>
        <taxon>Aphidoidea</taxon>
        <taxon>Aphididae</taxon>
        <taxon>Macrosiphini</taxon>
        <taxon>Macrosiphum</taxon>
    </lineage>
</organism>
<evidence type="ECO:0000256" key="7">
    <source>
        <dbReference type="ARBA" id="ARBA00022741"/>
    </source>
</evidence>
<dbReference type="FunFam" id="3.30.200.20:FF:000042">
    <property type="entry name" value="Aurora kinase A"/>
    <property type="match status" value="1"/>
</dbReference>
<keyword evidence="7" id="KW-0547">Nucleotide-binding</keyword>
<keyword evidence="11" id="KW-0460">Magnesium</keyword>
<evidence type="ECO:0000313" key="15">
    <source>
        <dbReference type="EMBL" id="CAI6353056.1"/>
    </source>
</evidence>
<sequence>MLITSDSSFLAHRSLHVWKKIGQGSFSKVYLSKFGDAENNSGKLMATKVINKNRVSTKFVEKFLPRELDVMLKLRHPYIVKVYSVFQNGYKIYINMEYAENGDMFKYLQKMELTEAQIRSWLLQILCAFSYMHGVGVVHRDLKCENILLTSRYNLRIADFGFARFVDRGRNPGADTVCGTMTYSAPELLYGERPYNPVAVDVWAIGVVLFIMCNNVPPFRKSHKKEMHRKQMDKHFAFRRSSGRSRTLIDLTNTFLEPNVLKRTKIKTALQHPWIKEGNIKMPADVAIANETITASISEPIITETSLRVPEFHYQLPEYEKSISTDNELFTAVVEEIEVFEPKTLKLKK</sequence>
<dbReference type="FunFam" id="1.10.510.10:FF:000571">
    <property type="entry name" value="Maternal embryonic leucine zipper kinase"/>
    <property type="match status" value="1"/>
</dbReference>
<evidence type="ECO:0000256" key="3">
    <source>
        <dbReference type="ARBA" id="ARBA00022527"/>
    </source>
</evidence>
<evidence type="ECO:0000256" key="4">
    <source>
        <dbReference type="ARBA" id="ARBA00022553"/>
    </source>
</evidence>
<dbReference type="InterPro" id="IPR000719">
    <property type="entry name" value="Prot_kinase_dom"/>
</dbReference>
<dbReference type="GO" id="GO:0005737">
    <property type="term" value="C:cytoplasm"/>
    <property type="evidence" value="ECO:0007669"/>
    <property type="project" value="TreeGrafter"/>
</dbReference>
<keyword evidence="4" id="KW-0597">Phosphoprotein</keyword>
<evidence type="ECO:0000256" key="10">
    <source>
        <dbReference type="ARBA" id="ARBA00022840"/>
    </source>
</evidence>
<keyword evidence="8" id="KW-0418">Kinase</keyword>
<dbReference type="InterPro" id="IPR011009">
    <property type="entry name" value="Kinase-like_dom_sf"/>
</dbReference>
<dbReference type="PANTHER" id="PTHR24346:SF102">
    <property type="entry name" value="TESTIS-SPECIFIC SERINE_THREONINE-PROTEIN KINASE 1"/>
    <property type="match status" value="1"/>
</dbReference>
<dbReference type="GO" id="GO:0005524">
    <property type="term" value="F:ATP binding"/>
    <property type="evidence" value="ECO:0007669"/>
    <property type="project" value="UniProtKB-KW"/>
</dbReference>
<keyword evidence="16" id="KW-1185">Reference proteome</keyword>
<keyword evidence="9" id="KW-0221">Differentiation</keyword>
<evidence type="ECO:0000256" key="8">
    <source>
        <dbReference type="ARBA" id="ARBA00022777"/>
    </source>
</evidence>
<keyword evidence="10" id="KW-0067">ATP-binding</keyword>
<evidence type="ECO:0000256" key="6">
    <source>
        <dbReference type="ARBA" id="ARBA00022723"/>
    </source>
</evidence>
<keyword evidence="12" id="KW-0832">Ubl conjugation</keyword>
<dbReference type="Proteomes" id="UP001160148">
    <property type="component" value="Unassembled WGS sequence"/>
</dbReference>
<keyword evidence="13" id="KW-0744">Spermatogenesis</keyword>
<dbReference type="GO" id="GO:0000287">
    <property type="term" value="F:magnesium ion binding"/>
    <property type="evidence" value="ECO:0007669"/>
    <property type="project" value="UniProtKB-ARBA"/>
</dbReference>
<keyword evidence="5" id="KW-0808">Transferase</keyword>
<dbReference type="GO" id="GO:0035556">
    <property type="term" value="P:intracellular signal transduction"/>
    <property type="evidence" value="ECO:0007669"/>
    <property type="project" value="TreeGrafter"/>
</dbReference>
<evidence type="ECO:0000256" key="12">
    <source>
        <dbReference type="ARBA" id="ARBA00022843"/>
    </source>
</evidence>
<accession>A0AAV0WB67</accession>
<name>A0AAV0WB67_9HEMI</name>
<evidence type="ECO:0000259" key="14">
    <source>
        <dbReference type="PROSITE" id="PS50011"/>
    </source>
</evidence>
<dbReference type="Gene3D" id="1.10.510.10">
    <property type="entry name" value="Transferase(Phosphotransferase) domain 1"/>
    <property type="match status" value="1"/>
</dbReference>
<evidence type="ECO:0000256" key="5">
    <source>
        <dbReference type="ARBA" id="ARBA00022679"/>
    </source>
</evidence>
<evidence type="ECO:0000256" key="1">
    <source>
        <dbReference type="ARBA" id="ARBA00001946"/>
    </source>
</evidence>
<dbReference type="PROSITE" id="PS50011">
    <property type="entry name" value="PROTEIN_KINASE_DOM"/>
    <property type="match status" value="1"/>
</dbReference>
<comment type="cofactor">
    <cofactor evidence="1">
        <name>Mg(2+)</name>
        <dbReference type="ChEBI" id="CHEBI:18420"/>
    </cofactor>
</comment>
<dbReference type="GO" id="GO:0050321">
    <property type="term" value="F:tau-protein kinase activity"/>
    <property type="evidence" value="ECO:0007669"/>
    <property type="project" value="TreeGrafter"/>
</dbReference>